<evidence type="ECO:0000256" key="1">
    <source>
        <dbReference type="SAM" id="MobiDB-lite"/>
    </source>
</evidence>
<evidence type="ECO:0000313" key="2">
    <source>
        <dbReference type="EMBL" id="CAK1556146.1"/>
    </source>
</evidence>
<accession>A0AAV1K6F7</accession>
<evidence type="ECO:0000313" key="3">
    <source>
        <dbReference type="Proteomes" id="UP001497472"/>
    </source>
</evidence>
<feature type="compositionally biased region" description="Polar residues" evidence="1">
    <location>
        <begin position="22"/>
        <end position="36"/>
    </location>
</feature>
<name>A0AAV1K6F7_9NEOP</name>
<feature type="region of interest" description="Disordered" evidence="1">
    <location>
        <begin position="1"/>
        <end position="67"/>
    </location>
</feature>
<dbReference type="Proteomes" id="UP001497472">
    <property type="component" value="Unassembled WGS sequence"/>
</dbReference>
<keyword evidence="3" id="KW-1185">Reference proteome</keyword>
<dbReference type="EMBL" id="CAVLEF010000283">
    <property type="protein sequence ID" value="CAK1556146.1"/>
    <property type="molecule type" value="Genomic_DNA"/>
</dbReference>
<comment type="caution">
    <text evidence="2">The sequence shown here is derived from an EMBL/GenBank/DDBJ whole genome shotgun (WGS) entry which is preliminary data.</text>
</comment>
<gene>
    <name evidence="2" type="ORF">LNINA_LOCUS14913</name>
</gene>
<dbReference type="AlphaFoldDB" id="A0AAV1K6F7"/>
<proteinExistence type="predicted"/>
<reference evidence="2 3" key="1">
    <citation type="submission" date="2023-11" db="EMBL/GenBank/DDBJ databases">
        <authorList>
            <person name="Okamura Y."/>
        </authorList>
    </citation>
    <scope>NUCLEOTIDE SEQUENCE [LARGE SCALE GENOMIC DNA]</scope>
</reference>
<sequence length="67" mass="7473">MDGEMLSSEAREACRRPRPVGGSQTTAIQMQTNTTMVGVRTREGRRISNGTDPAHTRSLHMNNQLFK</sequence>
<organism evidence="2 3">
    <name type="scientific">Leptosia nina</name>
    <dbReference type="NCBI Taxonomy" id="320188"/>
    <lineage>
        <taxon>Eukaryota</taxon>
        <taxon>Metazoa</taxon>
        <taxon>Ecdysozoa</taxon>
        <taxon>Arthropoda</taxon>
        <taxon>Hexapoda</taxon>
        <taxon>Insecta</taxon>
        <taxon>Pterygota</taxon>
        <taxon>Neoptera</taxon>
        <taxon>Endopterygota</taxon>
        <taxon>Lepidoptera</taxon>
        <taxon>Glossata</taxon>
        <taxon>Ditrysia</taxon>
        <taxon>Papilionoidea</taxon>
        <taxon>Pieridae</taxon>
        <taxon>Pierinae</taxon>
        <taxon>Leptosia</taxon>
    </lineage>
</organism>
<protein>
    <submittedName>
        <fullName evidence="2">Uncharacterized protein</fullName>
    </submittedName>
</protein>